<feature type="compositionally biased region" description="Polar residues" evidence="1">
    <location>
        <begin position="353"/>
        <end position="365"/>
    </location>
</feature>
<comment type="caution">
    <text evidence="2">The sequence shown here is derived from an EMBL/GenBank/DDBJ whole genome shotgun (WGS) entry which is preliminary data.</text>
</comment>
<feature type="compositionally biased region" description="Basic and acidic residues" evidence="1">
    <location>
        <begin position="1311"/>
        <end position="1330"/>
    </location>
</feature>
<feature type="region of interest" description="Disordered" evidence="1">
    <location>
        <begin position="226"/>
        <end position="271"/>
    </location>
</feature>
<feature type="compositionally biased region" description="Basic and acidic residues" evidence="1">
    <location>
        <begin position="665"/>
        <end position="691"/>
    </location>
</feature>
<evidence type="ECO:0000313" key="2">
    <source>
        <dbReference type="EMBL" id="EJK75456.1"/>
    </source>
</evidence>
<proteinExistence type="predicted"/>
<accession>K0TLN1</accession>
<feature type="compositionally biased region" description="Low complexity" evidence="1">
    <location>
        <begin position="231"/>
        <end position="243"/>
    </location>
</feature>
<feature type="region of interest" description="Disordered" evidence="1">
    <location>
        <begin position="556"/>
        <end position="826"/>
    </location>
</feature>
<feature type="compositionally biased region" description="Acidic residues" evidence="1">
    <location>
        <begin position="427"/>
        <end position="437"/>
    </location>
</feature>
<name>K0TLN1_THAOC</name>
<feature type="compositionally biased region" description="Low complexity" evidence="1">
    <location>
        <begin position="974"/>
        <end position="1000"/>
    </location>
</feature>
<feature type="compositionally biased region" description="Polar residues" evidence="1">
    <location>
        <begin position="614"/>
        <end position="623"/>
    </location>
</feature>
<feature type="compositionally biased region" description="Basic and acidic residues" evidence="1">
    <location>
        <begin position="155"/>
        <end position="167"/>
    </location>
</feature>
<dbReference type="OMA" id="HAGICAR"/>
<feature type="compositionally biased region" description="Low complexity" evidence="1">
    <location>
        <begin position="1335"/>
        <end position="1348"/>
    </location>
</feature>
<protein>
    <submittedName>
        <fullName evidence="2">Uncharacterized protein</fullName>
    </submittedName>
</protein>
<feature type="compositionally biased region" description="Low complexity" evidence="1">
    <location>
        <begin position="718"/>
        <end position="738"/>
    </location>
</feature>
<feature type="compositionally biased region" description="Low complexity" evidence="1">
    <location>
        <begin position="373"/>
        <end position="387"/>
    </location>
</feature>
<feature type="compositionally biased region" description="Basic residues" evidence="1">
    <location>
        <begin position="24"/>
        <end position="34"/>
    </location>
</feature>
<feature type="region of interest" description="Disordered" evidence="1">
    <location>
        <begin position="1291"/>
        <end position="1355"/>
    </location>
</feature>
<feature type="region of interest" description="Disordered" evidence="1">
    <location>
        <begin position="1"/>
        <end position="186"/>
    </location>
</feature>
<feature type="compositionally biased region" description="Polar residues" evidence="1">
    <location>
        <begin position="40"/>
        <end position="54"/>
    </location>
</feature>
<feature type="region of interest" description="Disordered" evidence="1">
    <location>
        <begin position="292"/>
        <end position="474"/>
    </location>
</feature>
<keyword evidence="3" id="KW-1185">Reference proteome</keyword>
<reference evidence="2 3" key="1">
    <citation type="journal article" date="2012" name="Genome Biol.">
        <title>Genome and low-iron response of an oceanic diatom adapted to chronic iron limitation.</title>
        <authorList>
            <person name="Lommer M."/>
            <person name="Specht M."/>
            <person name="Roy A.S."/>
            <person name="Kraemer L."/>
            <person name="Andreson R."/>
            <person name="Gutowska M.A."/>
            <person name="Wolf J."/>
            <person name="Bergner S.V."/>
            <person name="Schilhabel M.B."/>
            <person name="Klostermeier U.C."/>
            <person name="Beiko R.G."/>
            <person name="Rosenstiel P."/>
            <person name="Hippler M."/>
            <person name="Laroche J."/>
        </authorList>
    </citation>
    <scope>NUCLEOTIDE SEQUENCE [LARGE SCALE GENOMIC DNA]</scope>
    <source>
        <strain evidence="2 3">CCMP1005</strain>
    </source>
</reference>
<feature type="region of interest" description="Disordered" evidence="1">
    <location>
        <begin position="498"/>
        <end position="531"/>
    </location>
</feature>
<sequence length="1474" mass="161279">MPPWCSGDNMSTLSLDDKIEARKKERRRGRKHAQEKHGGDNSNVVDLPSESTESWSHEADAIKSSELDDKIEARKKERRRGRKHAQEKQGDNVADLPSESTESGPHVADAIKSSELDDKIEARIKERRRGRKHAKEKQGGDNVVDLPSESTESGSHLELDKRIEDKLKARRRKERPQRTGEAETKECEIIGKGTQPVVTYELKHVSSPDGSEELLSAIVEGSEYSGSNAFSGVPSSRGGPSRVTKNGSRAPRICDSDDAQEIAADSPIEQDRIRLARQKSLEAKMPLDLFLKKDEMNEPGVGRYKKTKARRLSIEQKLPFDISIERETDESSDTNERPITTSVETESATESVGQASTSTANSSRVTAGKSDRPSLQSSDSSRLLDPPTSEPDSAPGDVSADRYVTTRTSQRSRSSAMHTDSSSESFFSEEDIEDEDIAYVSPPNSRTVGDFSESSEESSYDGSNPSSGTMDMAASHLGSLTNSNISLLSLSDDDDVSIAEDRSRDGDEGTRKSDFIWNGEHTGVSNDRTMGMLVGKRDAGIQRYIQSRMNIADSVSDDSMSSFDEVADSDSGDSVSSNDEDTPLNSRSKSTNIPQLDGEHVDRRERSDVKQRKSVTFGQSETLFDQPPGSLDIDLDHPNQPDTELSSDLDPPIQSPPRNSSSTLRNEDEIQIPEKDSERDRKFEEFYEKQIFRASQENDAPSDIESRTESLISEDIDISISEDSSSDASSSEGETGSESSKDDSSSSSEDDEDEEEESESDEISSSAELDEKYMSLLSNQFTSSKGIADDSLRSGKGSRKADLDSSANRVRLPDDPRYWSKSVQGSQQEELLLRSKGLTLGDNLRRVRDQAKLGTLSDSKRSIISLKSNASVSATDRKFRRSQFSQNTTHTGSTSKSNNTAKTHGSSETIKMQSNLLDESNCSRRSRRSDMSGLSASDFDRQGLPSGRIHGGSSSSQHGSNSVNHETSSRRSRQGSTSSSRRSHNSASSRRSGDSRGSPTRRQDGNDSIHSMGSGNRLKLSSRSHDSSQPRSPERKGSTRSDSIDRDGHTESLQNLALNDSLREAYYMGSTVQGASSELPVTRRMSNSSDNISYPVVKGTAVAIVGDDEANIKPKRAKKLFKMLSIHSMESNGESRGLSRRTLFGRRNKSSHQFNQSDGNILANDFNDSFSSVVGAALDRSVSKMSFSRRRPLVEKRRPSVDNPIDTSIASFISLPNNSRQSLIAQQQALKMRQDSLAREINAFNALIDPQVSRGDSFAENATFHKSTSDVGWQEVSQSSHGRSADTITSLLEPTQLPHTSPALRRYKSQTIRDRNNALVDRRASFDEISHGNPSSEPLKNSTSSSSESFHRREVSEVAGVAQQLGHVAHAGAVFEPNSLPLQLQLMGAILAIGFTSPWAASRVLEAPGPTRINARGPTANSIRVLEEIQCPVAAGATIKAACLDHPTPRGVRSRVPPRSTATLAKILASRGAI</sequence>
<feature type="region of interest" description="Disordered" evidence="1">
    <location>
        <begin position="869"/>
        <end position="1052"/>
    </location>
</feature>
<organism evidence="2 3">
    <name type="scientific">Thalassiosira oceanica</name>
    <name type="common">Marine diatom</name>
    <dbReference type="NCBI Taxonomy" id="159749"/>
    <lineage>
        <taxon>Eukaryota</taxon>
        <taxon>Sar</taxon>
        <taxon>Stramenopiles</taxon>
        <taxon>Ochrophyta</taxon>
        <taxon>Bacillariophyta</taxon>
        <taxon>Coscinodiscophyceae</taxon>
        <taxon>Thalassiosirophycidae</taxon>
        <taxon>Thalassiosirales</taxon>
        <taxon>Thalassiosiraceae</taxon>
        <taxon>Thalassiosira</taxon>
    </lineage>
</organism>
<feature type="compositionally biased region" description="Polar residues" evidence="1">
    <location>
        <begin position="882"/>
        <end position="920"/>
    </location>
</feature>
<evidence type="ECO:0000256" key="1">
    <source>
        <dbReference type="SAM" id="MobiDB-lite"/>
    </source>
</evidence>
<feature type="compositionally biased region" description="Polar residues" evidence="1">
    <location>
        <begin position="583"/>
        <end position="594"/>
    </location>
</feature>
<feature type="compositionally biased region" description="Polar residues" evidence="1">
    <location>
        <begin position="776"/>
        <end position="785"/>
    </location>
</feature>
<feature type="compositionally biased region" description="Basic and acidic residues" evidence="1">
    <location>
        <begin position="787"/>
        <end position="803"/>
    </location>
</feature>
<gene>
    <name evidence="2" type="ORF">THAOC_02818</name>
</gene>
<feature type="compositionally biased region" description="Low complexity" evidence="1">
    <location>
        <begin position="946"/>
        <end position="962"/>
    </location>
</feature>
<feature type="compositionally biased region" description="Basic and acidic residues" evidence="1">
    <location>
        <begin position="499"/>
        <end position="514"/>
    </location>
</feature>
<feature type="compositionally biased region" description="Basic and acidic residues" evidence="1">
    <location>
        <begin position="1023"/>
        <end position="1050"/>
    </location>
</feature>
<dbReference type="Proteomes" id="UP000266841">
    <property type="component" value="Unassembled WGS sequence"/>
</dbReference>
<feature type="compositionally biased region" description="Low complexity" evidence="1">
    <location>
        <begin position="405"/>
        <end position="426"/>
    </location>
</feature>
<feature type="compositionally biased region" description="Low complexity" evidence="1">
    <location>
        <begin position="340"/>
        <end position="352"/>
    </location>
</feature>
<feature type="compositionally biased region" description="Basic and acidic residues" evidence="1">
    <location>
        <begin position="112"/>
        <end position="124"/>
    </location>
</feature>
<feature type="compositionally biased region" description="Basic and acidic residues" evidence="1">
    <location>
        <begin position="597"/>
        <end position="611"/>
    </location>
</feature>
<feature type="compositionally biased region" description="Basic and acidic residues" evidence="1">
    <location>
        <begin position="176"/>
        <end position="186"/>
    </location>
</feature>
<feature type="compositionally biased region" description="Basic and acidic residues" evidence="1">
    <location>
        <begin position="55"/>
        <end position="75"/>
    </location>
</feature>
<evidence type="ECO:0000313" key="3">
    <source>
        <dbReference type="Proteomes" id="UP000266841"/>
    </source>
</evidence>
<dbReference type="EMBL" id="AGNL01002925">
    <property type="protein sequence ID" value="EJK75456.1"/>
    <property type="molecule type" value="Genomic_DNA"/>
</dbReference>
<feature type="compositionally biased region" description="Basic residues" evidence="1">
    <location>
        <begin position="125"/>
        <end position="135"/>
    </location>
</feature>
<feature type="compositionally biased region" description="Acidic residues" evidence="1">
    <location>
        <begin position="748"/>
        <end position="762"/>
    </location>
</feature>